<keyword evidence="1" id="KW-0472">Membrane</keyword>
<reference evidence="2" key="1">
    <citation type="submission" date="2020-05" db="EMBL/GenBank/DDBJ databases">
        <authorList>
            <person name="Chiriac C."/>
            <person name="Salcher M."/>
            <person name="Ghai R."/>
            <person name="Kavagutti S V."/>
        </authorList>
    </citation>
    <scope>NUCLEOTIDE SEQUENCE</scope>
</reference>
<sequence length="48" mass="5089">MGIKPGNQFEFLTNPLWTPKIGIAASLVLLAVAASAVAFFSVQPSRKT</sequence>
<accession>A0A6J6V455</accession>
<dbReference type="AlphaFoldDB" id="A0A6J6V455"/>
<dbReference type="EMBL" id="CAEZZK010000234">
    <property type="protein sequence ID" value="CAB4766970.1"/>
    <property type="molecule type" value="Genomic_DNA"/>
</dbReference>
<proteinExistence type="predicted"/>
<protein>
    <submittedName>
        <fullName evidence="2">Unannotated protein</fullName>
    </submittedName>
</protein>
<gene>
    <name evidence="2" type="ORF">UFOPK2855_01083</name>
</gene>
<feature type="transmembrane region" description="Helical" evidence="1">
    <location>
        <begin position="21"/>
        <end position="42"/>
    </location>
</feature>
<organism evidence="2">
    <name type="scientific">freshwater metagenome</name>
    <dbReference type="NCBI Taxonomy" id="449393"/>
    <lineage>
        <taxon>unclassified sequences</taxon>
        <taxon>metagenomes</taxon>
        <taxon>ecological metagenomes</taxon>
    </lineage>
</organism>
<keyword evidence="1" id="KW-0812">Transmembrane</keyword>
<evidence type="ECO:0000313" key="2">
    <source>
        <dbReference type="EMBL" id="CAB4766970.1"/>
    </source>
</evidence>
<evidence type="ECO:0000256" key="1">
    <source>
        <dbReference type="SAM" id="Phobius"/>
    </source>
</evidence>
<keyword evidence="1" id="KW-1133">Transmembrane helix</keyword>
<name>A0A6J6V455_9ZZZZ</name>